<name>A0A1S7FWH1_9LIST</name>
<organism evidence="5 7">
    <name type="scientific">Listeria weihenstephanensis</name>
    <dbReference type="NCBI Taxonomy" id="1006155"/>
    <lineage>
        <taxon>Bacteria</taxon>
        <taxon>Bacillati</taxon>
        <taxon>Bacillota</taxon>
        <taxon>Bacilli</taxon>
        <taxon>Bacillales</taxon>
        <taxon>Listeriaceae</taxon>
        <taxon>Listeria</taxon>
    </lineage>
</organism>
<dbReference type="CDD" id="cd07067">
    <property type="entry name" value="HP_PGM_like"/>
    <property type="match status" value="1"/>
</dbReference>
<dbReference type="Proteomes" id="UP000564536">
    <property type="component" value="Unassembled WGS sequence"/>
</dbReference>
<dbReference type="PANTHER" id="PTHR46517:SF1">
    <property type="entry name" value="FRUCTOSE-2,6-BISPHOSPHATASE TIGAR"/>
    <property type="match status" value="1"/>
</dbReference>
<dbReference type="GO" id="GO:0004331">
    <property type="term" value="F:fructose-2,6-bisphosphate 2-phosphatase activity"/>
    <property type="evidence" value="ECO:0007669"/>
    <property type="project" value="TreeGrafter"/>
</dbReference>
<protein>
    <submittedName>
        <fullName evidence="6">Histidine phosphatase family protein</fullName>
    </submittedName>
    <submittedName>
        <fullName evidence="5">Phosphoglycerate mutase</fullName>
    </submittedName>
</protein>
<evidence type="ECO:0000256" key="4">
    <source>
        <dbReference type="PIRSR" id="PIRSR613078-3"/>
    </source>
</evidence>
<dbReference type="SUPFAM" id="SSF53254">
    <property type="entry name" value="Phosphoglycerate mutase-like"/>
    <property type="match status" value="1"/>
</dbReference>
<evidence type="ECO:0000256" key="3">
    <source>
        <dbReference type="PIRSR" id="PIRSR613078-2"/>
    </source>
</evidence>
<feature type="binding site" evidence="3">
    <location>
        <position position="61"/>
    </location>
    <ligand>
        <name>substrate</name>
    </ligand>
</feature>
<evidence type="ECO:0000256" key="1">
    <source>
        <dbReference type="ARBA" id="ARBA00022801"/>
    </source>
</evidence>
<dbReference type="SMART" id="SM00855">
    <property type="entry name" value="PGAM"/>
    <property type="match status" value="1"/>
</dbReference>
<dbReference type="GO" id="GO:0005829">
    <property type="term" value="C:cytosol"/>
    <property type="evidence" value="ECO:0007669"/>
    <property type="project" value="TreeGrafter"/>
</dbReference>
<feature type="active site" description="Tele-phosphohistidine intermediate" evidence="2">
    <location>
        <position position="12"/>
    </location>
</feature>
<dbReference type="InterPro" id="IPR013078">
    <property type="entry name" value="His_Pase_superF_clade-1"/>
</dbReference>
<dbReference type="EMBL" id="CP011102">
    <property type="protein sequence ID" value="AQY51804.1"/>
    <property type="molecule type" value="Genomic_DNA"/>
</dbReference>
<dbReference type="GO" id="GO:0043456">
    <property type="term" value="P:regulation of pentose-phosphate shunt"/>
    <property type="evidence" value="ECO:0007669"/>
    <property type="project" value="TreeGrafter"/>
</dbReference>
<evidence type="ECO:0000313" key="5">
    <source>
        <dbReference type="EMBL" id="AQY51804.1"/>
    </source>
</evidence>
<reference evidence="6 8" key="3">
    <citation type="submission" date="2020-03" db="EMBL/GenBank/DDBJ databases">
        <title>Soil Listeria distribution.</title>
        <authorList>
            <person name="Liao J."/>
            <person name="Wiedmann M."/>
        </authorList>
    </citation>
    <scope>NUCLEOTIDE SEQUENCE [LARGE SCALE GENOMIC DNA]</scope>
    <source>
        <strain evidence="6 8">FSL L7-1523</strain>
    </source>
</reference>
<gene>
    <name evidence="6" type="ORF">HB943_01860</name>
    <name evidence="5" type="ORF">UE46_12730</name>
</gene>
<evidence type="ECO:0000256" key="2">
    <source>
        <dbReference type="PIRSR" id="PIRSR613078-1"/>
    </source>
</evidence>
<feature type="binding site" evidence="3">
    <location>
        <begin position="175"/>
        <end position="176"/>
    </location>
    <ligand>
        <name>substrate</name>
    </ligand>
</feature>
<dbReference type="EMBL" id="JAARRL010000002">
    <property type="protein sequence ID" value="MBC1499331.1"/>
    <property type="molecule type" value="Genomic_DNA"/>
</dbReference>
<dbReference type="GO" id="GO:0045820">
    <property type="term" value="P:negative regulation of glycolytic process"/>
    <property type="evidence" value="ECO:0007669"/>
    <property type="project" value="TreeGrafter"/>
</dbReference>
<feature type="active site" description="Proton donor/acceptor" evidence="2">
    <location>
        <position position="89"/>
    </location>
</feature>
<keyword evidence="7" id="KW-1185">Reference proteome</keyword>
<dbReference type="RefSeq" id="WP_036060014.1">
    <property type="nucleotide sequence ID" value="NZ_CP011102.1"/>
</dbReference>
<reference evidence="5" key="1">
    <citation type="submission" date="2015-03" db="EMBL/GenBank/DDBJ databases">
        <authorList>
            <person name="Murphy D."/>
        </authorList>
    </citation>
    <scope>NUCLEOTIDE SEQUENCE [LARGE SCALE GENOMIC DNA]</scope>
    <source>
        <strain evidence="5">WS 4560</strain>
    </source>
</reference>
<dbReference type="KEGG" id="lwi:UE46_12730"/>
<evidence type="ECO:0000313" key="8">
    <source>
        <dbReference type="Proteomes" id="UP000564536"/>
    </source>
</evidence>
<sequence length="225" mass="25306">MKKPLSLYFVRHGQTYLNKYEKMQGWADSPLTPEGVEIVKASGRGLADTEFVAAYSSDLHRTIATAELILKENKHGFGLTLEPRSEFRETFFGSFEGDASAMTWDRVAKSMGFASKAELYANANVRETMNGTKVADPKHDAEDFMTFWRRVEEGFLHVVNTHRETGGNILIVAHGNTIRNIVHELEPSVKADFVLDNASVTVLTYENGLFKIERLNDTSHFSENV</sequence>
<feature type="site" description="Transition state stabilizer" evidence="4">
    <location>
        <position position="174"/>
    </location>
</feature>
<dbReference type="AlphaFoldDB" id="A0A1S7FWH1"/>
<dbReference type="Gene3D" id="3.40.50.1240">
    <property type="entry name" value="Phosphoglycerate mutase-like"/>
    <property type="match status" value="1"/>
</dbReference>
<dbReference type="PANTHER" id="PTHR46517">
    <property type="entry name" value="FRUCTOSE-2,6-BISPHOSPHATASE TIGAR"/>
    <property type="match status" value="1"/>
</dbReference>
<proteinExistence type="predicted"/>
<accession>A0A1S7FWH1</accession>
<dbReference type="InterPro" id="IPR051695">
    <property type="entry name" value="Phosphoglycerate_Mutase"/>
</dbReference>
<keyword evidence="1" id="KW-0378">Hydrolase</keyword>
<feature type="binding site" evidence="3">
    <location>
        <begin position="11"/>
        <end position="18"/>
    </location>
    <ligand>
        <name>substrate</name>
    </ligand>
</feature>
<evidence type="ECO:0000313" key="7">
    <source>
        <dbReference type="Proteomes" id="UP000223060"/>
    </source>
</evidence>
<dbReference type="InterPro" id="IPR029033">
    <property type="entry name" value="His_PPase_superfam"/>
</dbReference>
<dbReference type="Proteomes" id="UP000223060">
    <property type="component" value="Chromosome"/>
</dbReference>
<dbReference type="Pfam" id="PF00300">
    <property type="entry name" value="His_Phos_1"/>
    <property type="match status" value="1"/>
</dbReference>
<evidence type="ECO:0000313" key="6">
    <source>
        <dbReference type="EMBL" id="MBC1499331.1"/>
    </source>
</evidence>
<reference evidence="7" key="2">
    <citation type="submission" date="2015-03" db="EMBL/GenBank/DDBJ databases">
        <authorList>
            <person name="Ferrari E."/>
            <person name="Walter M.C."/>
            <person name="Huptas C."/>
            <person name="Scherer S."/>
            <person name="Mueller-Herbst S."/>
        </authorList>
    </citation>
    <scope>NUCLEOTIDE SEQUENCE [LARGE SCALE GENOMIC DNA]</scope>
    <source>
        <strain evidence="7">LWP01</strain>
    </source>
</reference>